<accession>A0A0F9U7N3</accession>
<keyword evidence="1" id="KW-0472">Membrane</keyword>
<keyword evidence="1" id="KW-1133">Transmembrane helix</keyword>
<reference evidence="2" key="1">
    <citation type="journal article" date="2015" name="Nature">
        <title>Complex archaea that bridge the gap between prokaryotes and eukaryotes.</title>
        <authorList>
            <person name="Spang A."/>
            <person name="Saw J.H."/>
            <person name="Jorgensen S.L."/>
            <person name="Zaremba-Niedzwiedzka K."/>
            <person name="Martijn J."/>
            <person name="Lind A.E."/>
            <person name="van Eijk R."/>
            <person name="Schleper C."/>
            <person name="Guy L."/>
            <person name="Ettema T.J."/>
        </authorList>
    </citation>
    <scope>NUCLEOTIDE SEQUENCE</scope>
</reference>
<keyword evidence="1" id="KW-0812">Transmembrane</keyword>
<protein>
    <submittedName>
        <fullName evidence="2">Uncharacterized protein</fullName>
    </submittedName>
</protein>
<proteinExistence type="predicted"/>
<evidence type="ECO:0000256" key="1">
    <source>
        <dbReference type="SAM" id="Phobius"/>
    </source>
</evidence>
<dbReference type="EMBL" id="LAZR01001156">
    <property type="protein sequence ID" value="KKN49668.1"/>
    <property type="molecule type" value="Genomic_DNA"/>
</dbReference>
<feature type="transmembrane region" description="Helical" evidence="1">
    <location>
        <begin position="199"/>
        <end position="218"/>
    </location>
</feature>
<sequence length="224" mass="24319">MAISVKIATAQRNPTPATSNNITDPEDDVLTLNANLATCATTDLHPELDIDTMVRSSQTFVITLHENFDTTSYHMYLLMIEDGSDEYTVTLTGGLGVSLMNPTSQFWGDSGWGTFPLVEVGSMSGDTLTINIPTDALTITNSMDWNFVSMYTDPNTGILYVDGAPDSSLPGYCPGYELPDGNGDGLLDDDGSSIPGYEFMTLLLITSFTVSGIIYVYTKKNRFK</sequence>
<comment type="caution">
    <text evidence="2">The sequence shown here is derived from an EMBL/GenBank/DDBJ whole genome shotgun (WGS) entry which is preliminary data.</text>
</comment>
<gene>
    <name evidence="2" type="ORF">LCGC14_0640370</name>
</gene>
<dbReference type="AlphaFoldDB" id="A0A0F9U7N3"/>
<organism evidence="2">
    <name type="scientific">marine sediment metagenome</name>
    <dbReference type="NCBI Taxonomy" id="412755"/>
    <lineage>
        <taxon>unclassified sequences</taxon>
        <taxon>metagenomes</taxon>
        <taxon>ecological metagenomes</taxon>
    </lineage>
</organism>
<name>A0A0F9U7N3_9ZZZZ</name>
<evidence type="ECO:0000313" key="2">
    <source>
        <dbReference type="EMBL" id="KKN49668.1"/>
    </source>
</evidence>